<dbReference type="Proteomes" id="UP001348369">
    <property type="component" value="Chromosome"/>
</dbReference>
<sequence length="444" mass="48234">MTRGAARTRSAGVVSPAGAPFGDSLAAGLRALVSPYGVMSEVLPGAPVRGLRRLSLASARIGGAPGVERPDEFRGAGRSLDGPEQAALTAIAEGAERYAGADFPGEREVWATAAELDGRVLDMSALPKCSPREYSGGRCPVTLYDPHQRIRWTQGLDLATTEPMWVPAVMARHGIRRLAGAEGFWNRISTGYAVHSDPVEAIVRGIAEVCERDAAAITWLQMLPLRRITFDTPTDDLSTLIEYSDRHFMDTYFFDATTDMGVPTVYCVQTSEYDEACRQIVGCATGRDLPEAAAKTLLETIPARALFHREDPGSFGLIMAGAELMGKARRRQSFDFLLGGHGDTRRQSPPGQPTLPTDSTAALQQLLRALGGRGMQAVAVDRTTRELELAGLTAVCVVIPALQPLTFHRYGQYRAHPRLYDAPAHMGHSVRREEELNPWPQPFL</sequence>
<name>A0ACD4ZVZ4_9ACTN</name>
<gene>
    <name evidence="1" type="ORF">OG835_38735</name>
</gene>
<evidence type="ECO:0000313" key="2">
    <source>
        <dbReference type="Proteomes" id="UP001348369"/>
    </source>
</evidence>
<keyword evidence="2" id="KW-1185">Reference proteome</keyword>
<organism evidence="1 2">
    <name type="scientific">Streptomyces scopuliridis</name>
    <dbReference type="NCBI Taxonomy" id="452529"/>
    <lineage>
        <taxon>Bacteria</taxon>
        <taxon>Bacillati</taxon>
        <taxon>Actinomycetota</taxon>
        <taxon>Actinomycetes</taxon>
        <taxon>Kitasatosporales</taxon>
        <taxon>Streptomycetaceae</taxon>
        <taxon>Streptomyces</taxon>
    </lineage>
</organism>
<accession>A0ACD4ZVZ4</accession>
<reference evidence="1" key="1">
    <citation type="submission" date="2022-10" db="EMBL/GenBank/DDBJ databases">
        <title>The complete genomes of actinobacterial strains from the NBC collection.</title>
        <authorList>
            <person name="Joergensen T.S."/>
            <person name="Alvarez Arevalo M."/>
            <person name="Sterndorff E.B."/>
            <person name="Faurdal D."/>
            <person name="Vuksanovic O."/>
            <person name="Mourched A.-S."/>
            <person name="Charusanti P."/>
            <person name="Shaw S."/>
            <person name="Blin K."/>
            <person name="Weber T."/>
        </authorList>
    </citation>
    <scope>NUCLEOTIDE SEQUENCE</scope>
    <source>
        <strain evidence="1">NBC 01771</strain>
    </source>
</reference>
<evidence type="ECO:0000313" key="1">
    <source>
        <dbReference type="EMBL" id="WSC02359.1"/>
    </source>
</evidence>
<protein>
    <submittedName>
        <fullName evidence="1">YcaO-like family protein</fullName>
    </submittedName>
</protein>
<proteinExistence type="predicted"/>
<dbReference type="EMBL" id="CP109109">
    <property type="protein sequence ID" value="WSC02359.1"/>
    <property type="molecule type" value="Genomic_DNA"/>
</dbReference>